<protein>
    <submittedName>
        <fullName evidence="1">Uncharacterized protein</fullName>
    </submittedName>
</protein>
<gene>
    <name evidence="1" type="ORF">HMPREF1418_00802</name>
</gene>
<accession>M3PFB1</accession>
<organism evidence="1 2">
    <name type="scientific">Helicobacter pylori GAM260BSi</name>
    <dbReference type="NCBI Taxonomy" id="1159046"/>
    <lineage>
        <taxon>Bacteria</taxon>
        <taxon>Pseudomonadati</taxon>
        <taxon>Campylobacterota</taxon>
        <taxon>Epsilonproteobacteria</taxon>
        <taxon>Campylobacterales</taxon>
        <taxon>Helicobacteraceae</taxon>
        <taxon>Helicobacter</taxon>
    </lineage>
</organism>
<comment type="caution">
    <text evidence="1">The sequence shown here is derived from an EMBL/GenBank/DDBJ whole genome shotgun (WGS) entry which is preliminary data.</text>
</comment>
<dbReference type="PATRIC" id="fig|1159046.3.peg.757"/>
<sequence length="55" mass="6346">MRRGFLDRLCCFFALLGSFGLQVFTLFLFVKRLFLAVVFSYSDSPQHPKIQALLS</sequence>
<dbReference type="Proteomes" id="UP000012023">
    <property type="component" value="Unassembled WGS sequence"/>
</dbReference>
<evidence type="ECO:0000313" key="2">
    <source>
        <dbReference type="Proteomes" id="UP000012023"/>
    </source>
</evidence>
<reference evidence="1 2" key="1">
    <citation type="submission" date="2012-11" db="EMBL/GenBank/DDBJ databases">
        <authorList>
            <person name="Weinstock G."/>
            <person name="Sodergren E."/>
            <person name="Lobos E.A."/>
            <person name="Fulton L."/>
            <person name="Fulton R."/>
            <person name="Courtney L."/>
            <person name="Fronick C."/>
            <person name="O'Laughlin M."/>
            <person name="Godfrey J."/>
            <person name="Wilson R.M."/>
            <person name="Miner T."/>
            <person name="Farmer C."/>
            <person name="Delehaunty K."/>
            <person name="Cordes M."/>
            <person name="Minx P."/>
            <person name="Tomlinson C."/>
            <person name="Chen J."/>
            <person name="Wollam A."/>
            <person name="Pepin K.H."/>
            <person name="Bhonagiri V."/>
            <person name="Zhang X."/>
            <person name="Suruliraj S."/>
            <person name="Antonio M."/>
            <person name="Secka O."/>
            <person name="Thomas J."/>
            <person name="Warren W."/>
            <person name="Mitreva M."/>
            <person name="Mardis E.R."/>
            <person name="Wilson R.K."/>
        </authorList>
    </citation>
    <scope>NUCLEOTIDE SEQUENCE [LARGE SCALE GENOMIC DNA]</scope>
    <source>
        <strain evidence="1 2">GAM260BSi</strain>
    </source>
</reference>
<evidence type="ECO:0000313" key="1">
    <source>
        <dbReference type="EMBL" id="EMH23698.1"/>
    </source>
</evidence>
<dbReference type="AlphaFoldDB" id="M3PFB1"/>
<name>M3PFB1_HELPX</name>
<dbReference type="EMBL" id="APDV01000044">
    <property type="protein sequence ID" value="EMH23698.1"/>
    <property type="molecule type" value="Genomic_DNA"/>
</dbReference>
<dbReference type="HOGENOM" id="CLU_212669_0_0_7"/>
<proteinExistence type="predicted"/>